<evidence type="ECO:0000256" key="8">
    <source>
        <dbReference type="ARBA" id="ARBA00023157"/>
    </source>
</evidence>
<evidence type="ECO:0000256" key="2">
    <source>
        <dbReference type="ARBA" id="ARBA00007343"/>
    </source>
</evidence>
<keyword evidence="9" id="KW-0675">Receptor</keyword>
<keyword evidence="4 12" id="KW-0812">Transmembrane</keyword>
<dbReference type="OMA" id="CRFKKDF"/>
<keyword evidence="7 12" id="KW-0472">Membrane</keyword>
<keyword evidence="10" id="KW-0325">Glycoprotein</keyword>
<keyword evidence="8" id="KW-1015">Disulfide bond</keyword>
<evidence type="ECO:0000256" key="7">
    <source>
        <dbReference type="ARBA" id="ARBA00023136"/>
    </source>
</evidence>
<dbReference type="GO" id="GO:0005886">
    <property type="term" value="C:plasma membrane"/>
    <property type="evidence" value="ECO:0007669"/>
    <property type="project" value="TreeGrafter"/>
</dbReference>
<dbReference type="InterPro" id="IPR000832">
    <property type="entry name" value="GPCR_2_secretin-like"/>
</dbReference>
<feature type="transmembrane region" description="Helical" evidence="12">
    <location>
        <begin position="637"/>
        <end position="657"/>
    </location>
</feature>
<feature type="transmembrane region" description="Helical" evidence="12">
    <location>
        <begin position="511"/>
        <end position="532"/>
    </location>
</feature>
<dbReference type="PANTHER" id="PTHR12011:SF264">
    <property type="entry name" value="ADHESION G-PROTEIN COUPLED RECEPTOR G2"/>
    <property type="match status" value="1"/>
</dbReference>
<feature type="domain" description="GAIN-B" evidence="13">
    <location>
        <begin position="308"/>
        <end position="465"/>
    </location>
</feature>
<gene>
    <name evidence="15" type="ORF">scyTo_0012293</name>
</gene>
<dbReference type="InterPro" id="IPR017981">
    <property type="entry name" value="GPCR_2-like_7TM"/>
</dbReference>
<dbReference type="GO" id="GO:0007166">
    <property type="term" value="P:cell surface receptor signaling pathway"/>
    <property type="evidence" value="ECO:0007669"/>
    <property type="project" value="InterPro"/>
</dbReference>
<protein>
    <recommendedName>
        <fullName evidence="17">G-protein coupled receptors family 2 profile 2 domain-containing protein</fullName>
    </recommendedName>
</protein>
<dbReference type="InterPro" id="IPR000203">
    <property type="entry name" value="GPS"/>
</dbReference>
<evidence type="ECO:0000256" key="4">
    <source>
        <dbReference type="ARBA" id="ARBA00022692"/>
    </source>
</evidence>
<evidence type="ECO:0000313" key="15">
    <source>
        <dbReference type="EMBL" id="GCB68517.1"/>
    </source>
</evidence>
<dbReference type="FunFam" id="2.60.220.50:FF:000003">
    <property type="entry name" value="adhesion G-protein coupled receptor G2 isoform X2"/>
    <property type="match status" value="1"/>
</dbReference>
<dbReference type="SMART" id="SM00303">
    <property type="entry name" value="GPS"/>
    <property type="match status" value="1"/>
</dbReference>
<evidence type="ECO:0000256" key="5">
    <source>
        <dbReference type="ARBA" id="ARBA00022989"/>
    </source>
</evidence>
<dbReference type="STRING" id="75743.A0A401P5X3"/>
<evidence type="ECO:0000256" key="12">
    <source>
        <dbReference type="SAM" id="Phobius"/>
    </source>
</evidence>
<evidence type="ECO:0000256" key="1">
    <source>
        <dbReference type="ARBA" id="ARBA00004651"/>
    </source>
</evidence>
<dbReference type="Gene3D" id="2.60.220.50">
    <property type="match status" value="1"/>
</dbReference>
<reference evidence="15 16" key="1">
    <citation type="journal article" date="2018" name="Nat. Ecol. Evol.">
        <title>Shark genomes provide insights into elasmobranch evolution and the origin of vertebrates.</title>
        <authorList>
            <person name="Hara Y"/>
            <person name="Yamaguchi K"/>
            <person name="Onimaru K"/>
            <person name="Kadota M"/>
            <person name="Koyanagi M"/>
            <person name="Keeley SD"/>
            <person name="Tatsumi K"/>
            <person name="Tanaka K"/>
            <person name="Motone F"/>
            <person name="Kageyama Y"/>
            <person name="Nozu R"/>
            <person name="Adachi N"/>
            <person name="Nishimura O"/>
            <person name="Nakagawa R"/>
            <person name="Tanegashima C"/>
            <person name="Kiyatake I"/>
            <person name="Matsumoto R"/>
            <person name="Murakumo K"/>
            <person name="Nishida K"/>
            <person name="Terakita A"/>
            <person name="Kuratani S"/>
            <person name="Sato K"/>
            <person name="Hyodo S Kuraku.S."/>
        </authorList>
    </citation>
    <scope>NUCLEOTIDE SEQUENCE [LARGE SCALE GENOMIC DNA]</scope>
</reference>
<feature type="transmembrane region" description="Helical" evidence="12">
    <location>
        <begin position="663"/>
        <end position="685"/>
    </location>
</feature>
<proteinExistence type="inferred from homology"/>
<dbReference type="OrthoDB" id="10037534at2759"/>
<keyword evidence="5 12" id="KW-1133">Transmembrane helix</keyword>
<evidence type="ECO:0008006" key="17">
    <source>
        <dbReference type="Google" id="ProtNLM"/>
    </source>
</evidence>
<feature type="transmembrane region" description="Helical" evidence="12">
    <location>
        <begin position="544"/>
        <end position="568"/>
    </location>
</feature>
<feature type="domain" description="G-protein coupled receptors family 2 profile 2" evidence="14">
    <location>
        <begin position="475"/>
        <end position="686"/>
    </location>
</feature>
<dbReference type="PROSITE" id="PS50261">
    <property type="entry name" value="G_PROTEIN_RECEP_F2_4"/>
    <property type="match status" value="1"/>
</dbReference>
<dbReference type="AlphaFoldDB" id="A0A401P5X3"/>
<dbReference type="Pfam" id="PF26574">
    <property type="entry name" value="GAIN_ADGRG2"/>
    <property type="match status" value="1"/>
</dbReference>
<comment type="similarity">
    <text evidence="2">Belongs to the G-protein coupled receptor 2 family. Adhesion G-protein coupled receptor (ADGR) subfamily.</text>
</comment>
<feature type="non-terminal residue" evidence="15">
    <location>
        <position position="1"/>
    </location>
</feature>
<feature type="transmembrane region" description="Helical" evidence="12">
    <location>
        <begin position="588"/>
        <end position="616"/>
    </location>
</feature>
<evidence type="ECO:0000256" key="10">
    <source>
        <dbReference type="ARBA" id="ARBA00023180"/>
    </source>
</evidence>
<evidence type="ECO:0000256" key="6">
    <source>
        <dbReference type="ARBA" id="ARBA00023040"/>
    </source>
</evidence>
<keyword evidence="6" id="KW-0297">G-protein coupled receptor</keyword>
<dbReference type="InterPro" id="IPR046338">
    <property type="entry name" value="GAIN_dom_sf"/>
</dbReference>
<evidence type="ECO:0000256" key="11">
    <source>
        <dbReference type="ARBA" id="ARBA00023224"/>
    </source>
</evidence>
<evidence type="ECO:0000256" key="3">
    <source>
        <dbReference type="ARBA" id="ARBA00022475"/>
    </source>
</evidence>
<evidence type="ECO:0000313" key="16">
    <source>
        <dbReference type="Proteomes" id="UP000288216"/>
    </source>
</evidence>
<evidence type="ECO:0000259" key="14">
    <source>
        <dbReference type="PROSITE" id="PS50261"/>
    </source>
</evidence>
<name>A0A401P5X3_SCYTO</name>
<dbReference type="Gene3D" id="1.20.1070.10">
    <property type="entry name" value="Rhodopsin 7-helix transmembrane proteins"/>
    <property type="match status" value="2"/>
</dbReference>
<organism evidence="15 16">
    <name type="scientific">Scyliorhinus torazame</name>
    <name type="common">Cloudy catshark</name>
    <name type="synonym">Catulus torazame</name>
    <dbReference type="NCBI Taxonomy" id="75743"/>
    <lineage>
        <taxon>Eukaryota</taxon>
        <taxon>Metazoa</taxon>
        <taxon>Chordata</taxon>
        <taxon>Craniata</taxon>
        <taxon>Vertebrata</taxon>
        <taxon>Chondrichthyes</taxon>
        <taxon>Elasmobranchii</taxon>
        <taxon>Galeomorphii</taxon>
        <taxon>Galeoidea</taxon>
        <taxon>Carcharhiniformes</taxon>
        <taxon>Scyliorhinidae</taxon>
        <taxon>Scyliorhinus</taxon>
    </lineage>
</organism>
<keyword evidence="16" id="KW-1185">Reference proteome</keyword>
<keyword evidence="3" id="KW-1003">Cell membrane</keyword>
<dbReference type="GO" id="GO:0004930">
    <property type="term" value="F:G protein-coupled receptor activity"/>
    <property type="evidence" value="ECO:0007669"/>
    <property type="project" value="InterPro"/>
</dbReference>
<dbReference type="Pfam" id="PF00002">
    <property type="entry name" value="7tm_2"/>
    <property type="match status" value="2"/>
</dbReference>
<evidence type="ECO:0000256" key="9">
    <source>
        <dbReference type="ARBA" id="ARBA00023170"/>
    </source>
</evidence>
<sequence>NSTIIKVTSFTQNTTGKSFATITTSSVTGNLRTIATTSPLTANSTTINVTSSAQNTTGNSFTTITTTSMTGNLRTNATTSHLTAHSTTINVTTSAQNTTGYSFTTITTASVTGNLRTNATTTPRTANSTTINVTSSAQNTTGNSFTTVTTTSVTASSTTFNVTSSAQNTTGNSFTNMTTSPVTVNTTANGTFTQLNTTVNIATVAGTPTPQITTAEINTTEVNEIVNQLENILQMESISEGLARSFINTISTLINVSPADVASFSRRIIRIVDQIGEKLNFTSASINITAPSLALAVTKVNATGFGGADFSISNVTNLQVALGEGSPLASFADIKLPPSILNNLSPEERDNASRIQFTFYEKPTLFQDPDLGNDNLLNSYIIASSVANLNISDLEDPVQITFRNIQASQDNDIVKCVFWDFTRNSGSGGWNSNGCNKVQNKSNETICECNHLTHFGVLLSISRNETIDENQSRILSYITYVGCGISSICLAMTLVTYLLFEKLRHDYPSKILINLCTALLLLNMMFLINTWISTYGIEGLCITVAVLLHYFLLVSFTWMSLEALHMYLSLVKVFNTYVHRCWINNDTAFFISAVGYFCIMFLVNLSMFIVVLIQLCRIKSKKHHWNTQRHVLQDMKSVAGLTFLLGITWGFAFFAWGPANLPFMYLFTIFNTLQGTFIFIFHCAAKETVQKQWRRYLCCGKLRLSETSEWSRTATNNTKKLQPLAQGISLPSTSNNSLQSNSSLYPIRGYSCHPIVNGSFDDKTDKYKPCGIHPSKQEKMAFEVSAGLY</sequence>
<dbReference type="EMBL" id="BFAA01005889">
    <property type="protein sequence ID" value="GCB68517.1"/>
    <property type="molecule type" value="Genomic_DNA"/>
</dbReference>
<dbReference type="SUPFAM" id="SSF81321">
    <property type="entry name" value="Family A G protein-coupled receptor-like"/>
    <property type="match status" value="1"/>
</dbReference>
<dbReference type="Pfam" id="PF01825">
    <property type="entry name" value="GPS"/>
    <property type="match status" value="1"/>
</dbReference>
<dbReference type="InterPro" id="IPR058857">
    <property type="entry name" value="GAIN_ADGRG2/6"/>
</dbReference>
<accession>A0A401P5X3</accession>
<dbReference type="PANTHER" id="PTHR12011">
    <property type="entry name" value="ADHESION G-PROTEIN COUPLED RECEPTOR"/>
    <property type="match status" value="1"/>
</dbReference>
<dbReference type="InterPro" id="IPR057244">
    <property type="entry name" value="GAIN_B"/>
</dbReference>
<feature type="transmembrane region" description="Helical" evidence="12">
    <location>
        <begin position="477"/>
        <end position="499"/>
    </location>
</feature>
<dbReference type="Proteomes" id="UP000288216">
    <property type="component" value="Unassembled WGS sequence"/>
</dbReference>
<evidence type="ECO:0000259" key="13">
    <source>
        <dbReference type="PROSITE" id="PS50221"/>
    </source>
</evidence>
<dbReference type="GO" id="GO:0007189">
    <property type="term" value="P:adenylate cyclase-activating G protein-coupled receptor signaling pathway"/>
    <property type="evidence" value="ECO:0007669"/>
    <property type="project" value="TreeGrafter"/>
</dbReference>
<keyword evidence="11" id="KW-0807">Transducer</keyword>
<comment type="caution">
    <text evidence="15">The sequence shown here is derived from an EMBL/GenBank/DDBJ whole genome shotgun (WGS) entry which is preliminary data.</text>
</comment>
<dbReference type="PROSITE" id="PS50221">
    <property type="entry name" value="GAIN_B"/>
    <property type="match status" value="1"/>
</dbReference>
<comment type="subcellular location">
    <subcellularLocation>
        <location evidence="1">Cell membrane</location>
        <topology evidence="1">Multi-pass membrane protein</topology>
    </subcellularLocation>
</comment>